<evidence type="ECO:0000313" key="3">
    <source>
        <dbReference type="Proteomes" id="UP001054857"/>
    </source>
</evidence>
<gene>
    <name evidence="2" type="ORF">Agub_g8934</name>
</gene>
<name>A0AAD3DSU3_9CHLO</name>
<comment type="caution">
    <text evidence="2">The sequence shown here is derived from an EMBL/GenBank/DDBJ whole genome shotgun (WGS) entry which is preliminary data.</text>
</comment>
<sequence>MADQRRRNSFTGSNLPIGTLPTLPGRTGASGNLPVLPKVQDAPSAMHNHFLPALGPSIAAAQAGSVAAATASSLASTNDMLQAMKQKAMERSQAVKQRSKSVPRSAGSSRGDSGRTRQGRPQLPVRRPEKLDPEEITRNLAAKLQPLDAVTSSLLAAVEERKGGTGLPLLKATCKDFVVGRATCAASSVVTLCTDRLEYKFSHNNQGRIDMVMFTKDMQAPELDLKSLVLKFRVGKPLRHFIDAYDCTDPAHHLALTFHEKADATAFGDSLLNTCKVAVQVVNRDGGGGGGGGASGSH</sequence>
<organism evidence="2 3">
    <name type="scientific">Astrephomene gubernaculifera</name>
    <dbReference type="NCBI Taxonomy" id="47775"/>
    <lineage>
        <taxon>Eukaryota</taxon>
        <taxon>Viridiplantae</taxon>
        <taxon>Chlorophyta</taxon>
        <taxon>core chlorophytes</taxon>
        <taxon>Chlorophyceae</taxon>
        <taxon>CS clade</taxon>
        <taxon>Chlamydomonadales</taxon>
        <taxon>Astrephomenaceae</taxon>
        <taxon>Astrephomene</taxon>
    </lineage>
</organism>
<dbReference type="EMBL" id="BMAR01000017">
    <property type="protein sequence ID" value="GFR47248.1"/>
    <property type="molecule type" value="Genomic_DNA"/>
</dbReference>
<evidence type="ECO:0000256" key="1">
    <source>
        <dbReference type="SAM" id="MobiDB-lite"/>
    </source>
</evidence>
<protein>
    <submittedName>
        <fullName evidence="2">Uncharacterized protein</fullName>
    </submittedName>
</protein>
<proteinExistence type="predicted"/>
<keyword evidence="3" id="KW-1185">Reference proteome</keyword>
<accession>A0AAD3DSU3</accession>
<feature type="region of interest" description="Disordered" evidence="1">
    <location>
        <begin position="1"/>
        <end position="36"/>
    </location>
</feature>
<reference evidence="2 3" key="1">
    <citation type="journal article" date="2021" name="Sci. Rep.">
        <title>Genome sequencing of the multicellular alga Astrephomene provides insights into convergent evolution of germ-soma differentiation.</title>
        <authorList>
            <person name="Yamashita S."/>
            <person name="Yamamoto K."/>
            <person name="Matsuzaki R."/>
            <person name="Suzuki S."/>
            <person name="Yamaguchi H."/>
            <person name="Hirooka S."/>
            <person name="Minakuchi Y."/>
            <person name="Miyagishima S."/>
            <person name="Kawachi M."/>
            <person name="Toyoda A."/>
            <person name="Nozaki H."/>
        </authorList>
    </citation>
    <scope>NUCLEOTIDE SEQUENCE [LARGE SCALE GENOMIC DNA]</scope>
    <source>
        <strain evidence="2 3">NIES-4017</strain>
    </source>
</reference>
<dbReference type="AlphaFoldDB" id="A0AAD3DSU3"/>
<feature type="region of interest" description="Disordered" evidence="1">
    <location>
        <begin position="85"/>
        <end position="133"/>
    </location>
</feature>
<evidence type="ECO:0000313" key="2">
    <source>
        <dbReference type="EMBL" id="GFR47248.1"/>
    </source>
</evidence>
<dbReference type="Proteomes" id="UP001054857">
    <property type="component" value="Unassembled WGS sequence"/>
</dbReference>